<proteinExistence type="predicted"/>
<reference evidence="1 2" key="1">
    <citation type="journal article" date="2021" name="Commun. Biol.">
        <title>The genome of Shorea leprosula (Dipterocarpaceae) highlights the ecological relevance of drought in aseasonal tropical rainforests.</title>
        <authorList>
            <person name="Ng K.K.S."/>
            <person name="Kobayashi M.J."/>
            <person name="Fawcett J.A."/>
            <person name="Hatakeyama M."/>
            <person name="Paape T."/>
            <person name="Ng C.H."/>
            <person name="Ang C.C."/>
            <person name="Tnah L.H."/>
            <person name="Lee C.T."/>
            <person name="Nishiyama T."/>
            <person name="Sese J."/>
            <person name="O'Brien M.J."/>
            <person name="Copetti D."/>
            <person name="Mohd Noor M.I."/>
            <person name="Ong R.C."/>
            <person name="Putra M."/>
            <person name="Sireger I.Z."/>
            <person name="Indrioko S."/>
            <person name="Kosugi Y."/>
            <person name="Izuno A."/>
            <person name="Isagi Y."/>
            <person name="Lee S.L."/>
            <person name="Shimizu K.K."/>
        </authorList>
    </citation>
    <scope>NUCLEOTIDE SEQUENCE [LARGE SCALE GENOMIC DNA]</scope>
    <source>
        <strain evidence="1">214</strain>
    </source>
</reference>
<dbReference type="EMBL" id="BPVZ01000015">
    <property type="protein sequence ID" value="GKV00438.1"/>
    <property type="molecule type" value="Genomic_DNA"/>
</dbReference>
<comment type="caution">
    <text evidence="1">The sequence shown here is derived from an EMBL/GenBank/DDBJ whole genome shotgun (WGS) entry which is preliminary data.</text>
</comment>
<name>A0AAV5IMU7_9ROSI</name>
<sequence length="66" mass="7493">MSLIVAKGTLGYVAPELLYKNIRGAGFLNDASNMAPKPQSRTFSYDVVTYRAPWNLHSYRRTWGLK</sequence>
<accession>A0AAV5IMU7</accession>
<dbReference type="AlphaFoldDB" id="A0AAV5IMU7"/>
<gene>
    <name evidence="1" type="ORF">SLEP1_g13124</name>
</gene>
<keyword evidence="2" id="KW-1185">Reference proteome</keyword>
<dbReference type="Proteomes" id="UP001054252">
    <property type="component" value="Unassembled WGS sequence"/>
</dbReference>
<evidence type="ECO:0000313" key="1">
    <source>
        <dbReference type="EMBL" id="GKV00438.1"/>
    </source>
</evidence>
<evidence type="ECO:0000313" key="2">
    <source>
        <dbReference type="Proteomes" id="UP001054252"/>
    </source>
</evidence>
<organism evidence="1 2">
    <name type="scientific">Rubroshorea leprosula</name>
    <dbReference type="NCBI Taxonomy" id="152421"/>
    <lineage>
        <taxon>Eukaryota</taxon>
        <taxon>Viridiplantae</taxon>
        <taxon>Streptophyta</taxon>
        <taxon>Embryophyta</taxon>
        <taxon>Tracheophyta</taxon>
        <taxon>Spermatophyta</taxon>
        <taxon>Magnoliopsida</taxon>
        <taxon>eudicotyledons</taxon>
        <taxon>Gunneridae</taxon>
        <taxon>Pentapetalae</taxon>
        <taxon>rosids</taxon>
        <taxon>malvids</taxon>
        <taxon>Malvales</taxon>
        <taxon>Dipterocarpaceae</taxon>
        <taxon>Rubroshorea</taxon>
    </lineage>
</organism>
<evidence type="ECO:0008006" key="3">
    <source>
        <dbReference type="Google" id="ProtNLM"/>
    </source>
</evidence>
<protein>
    <recommendedName>
        <fullName evidence="3">Protein kinase domain-containing protein</fullName>
    </recommendedName>
</protein>